<reference evidence="3 4" key="1">
    <citation type="submission" date="2015-10" db="EMBL/GenBank/DDBJ databases">
        <title>Full genome of DAOMC 229536 Phialocephala scopiformis, a fungal endophyte of spruce producing the potent anti-insectan compound rugulosin.</title>
        <authorList>
            <consortium name="DOE Joint Genome Institute"/>
            <person name="Walker A.K."/>
            <person name="Frasz S.L."/>
            <person name="Seifert K.A."/>
            <person name="Miller J.D."/>
            <person name="Mondo S.J."/>
            <person name="Labutti K."/>
            <person name="Lipzen A."/>
            <person name="Dockter R."/>
            <person name="Kennedy M."/>
            <person name="Grigoriev I.V."/>
            <person name="Spatafora J.W."/>
        </authorList>
    </citation>
    <scope>NUCLEOTIDE SEQUENCE [LARGE SCALE GENOMIC DNA]</scope>
    <source>
        <strain evidence="3 4">CBS 120377</strain>
    </source>
</reference>
<proteinExistence type="predicted"/>
<evidence type="ECO:0000313" key="3">
    <source>
        <dbReference type="EMBL" id="KUJ07201.1"/>
    </source>
</evidence>
<feature type="compositionally biased region" description="Polar residues" evidence="2">
    <location>
        <begin position="1"/>
        <end position="10"/>
    </location>
</feature>
<accession>A0A132B4D3</accession>
<dbReference type="GeneID" id="28830658"/>
<feature type="compositionally biased region" description="Basic and acidic residues" evidence="2">
    <location>
        <begin position="18"/>
        <end position="29"/>
    </location>
</feature>
<feature type="compositionally biased region" description="Basic and acidic residues" evidence="2">
    <location>
        <begin position="210"/>
        <end position="226"/>
    </location>
</feature>
<gene>
    <name evidence="3" type="ORF">LY89DRAFT_743202</name>
</gene>
<name>A0A132B4D3_MOLSC</name>
<evidence type="ECO:0000313" key="4">
    <source>
        <dbReference type="Proteomes" id="UP000070700"/>
    </source>
</evidence>
<organism evidence="3 4">
    <name type="scientific">Mollisia scopiformis</name>
    <name type="common">Conifer needle endophyte fungus</name>
    <name type="synonym">Phialocephala scopiformis</name>
    <dbReference type="NCBI Taxonomy" id="149040"/>
    <lineage>
        <taxon>Eukaryota</taxon>
        <taxon>Fungi</taxon>
        <taxon>Dikarya</taxon>
        <taxon>Ascomycota</taxon>
        <taxon>Pezizomycotina</taxon>
        <taxon>Leotiomycetes</taxon>
        <taxon>Helotiales</taxon>
        <taxon>Mollisiaceae</taxon>
        <taxon>Mollisia</taxon>
    </lineage>
</organism>
<feature type="coiled-coil region" evidence="1">
    <location>
        <begin position="137"/>
        <end position="175"/>
    </location>
</feature>
<protein>
    <submittedName>
        <fullName evidence="3">Uncharacterized protein</fullName>
    </submittedName>
</protein>
<feature type="compositionally biased region" description="Polar residues" evidence="2">
    <location>
        <begin position="227"/>
        <end position="236"/>
    </location>
</feature>
<keyword evidence="4" id="KW-1185">Reference proteome</keyword>
<dbReference type="InParanoid" id="A0A132B4D3"/>
<evidence type="ECO:0000256" key="1">
    <source>
        <dbReference type="SAM" id="Coils"/>
    </source>
</evidence>
<feature type="region of interest" description="Disordered" evidence="2">
    <location>
        <begin position="210"/>
        <end position="236"/>
    </location>
</feature>
<dbReference type="RefSeq" id="XP_018061556.1">
    <property type="nucleotide sequence ID" value="XM_018220932.1"/>
</dbReference>
<dbReference type="KEGG" id="psco:LY89DRAFT_743202"/>
<dbReference type="EMBL" id="KQ947441">
    <property type="protein sequence ID" value="KUJ07201.1"/>
    <property type="molecule type" value="Genomic_DNA"/>
</dbReference>
<feature type="region of interest" description="Disordered" evidence="2">
    <location>
        <begin position="1"/>
        <end position="79"/>
    </location>
</feature>
<sequence length="247" mass="27893">MDTNTQQNSLADVCSHPEAARDIESRDSTAPEIIVERTSPARSEGTPNYHGTHSVIEHQPANITSIHTPSESDEEPSATNVRKELKDSLAKVQLEMIRLNPTLFQKEDKSTKSLQAQLARLSAAIRAVDTVKQDTTEELKRQHKQDLEAKVSTLEKELEGKRKNAKALAEKHRADTLDLVQQVFDAGERILSREEALLEQDLRWMEAYEAKASRESEADKELEQRPDSSSLWMQEQATKDCSVIETY</sequence>
<dbReference type="Proteomes" id="UP000070700">
    <property type="component" value="Unassembled WGS sequence"/>
</dbReference>
<keyword evidence="1" id="KW-0175">Coiled coil</keyword>
<evidence type="ECO:0000256" key="2">
    <source>
        <dbReference type="SAM" id="MobiDB-lite"/>
    </source>
</evidence>
<dbReference type="AlphaFoldDB" id="A0A132B4D3"/>